<keyword evidence="5" id="KW-0653">Protein transport</keyword>
<evidence type="ECO:0000256" key="5">
    <source>
        <dbReference type="ARBA" id="ARBA00022927"/>
    </source>
</evidence>
<dbReference type="PANTHER" id="PTHR14957">
    <property type="entry name" value="UBIQUITIN-LIKE-CONJUGATING ENZYME ATG10"/>
    <property type="match status" value="1"/>
</dbReference>
<dbReference type="GO" id="GO:0032446">
    <property type="term" value="P:protein modification by small protein conjugation"/>
    <property type="evidence" value="ECO:0007669"/>
    <property type="project" value="TreeGrafter"/>
</dbReference>
<evidence type="ECO:0000256" key="6">
    <source>
        <dbReference type="ARBA" id="ARBA00023006"/>
    </source>
</evidence>
<comment type="caution">
    <text evidence="8">The sequence shown here is derived from an EMBL/GenBank/DDBJ whole genome shotgun (WGS) entry which is preliminary data.</text>
</comment>
<keyword evidence="5" id="KW-0813">Transport</keyword>
<dbReference type="VEuPathDB" id="FungiDB:EYZ11_004587"/>
<dbReference type="Gene3D" id="3.30.1460.50">
    <property type="match status" value="1"/>
</dbReference>
<dbReference type="GO" id="GO:0000422">
    <property type="term" value="P:autophagy of mitochondrion"/>
    <property type="evidence" value="ECO:0007669"/>
    <property type="project" value="TreeGrafter"/>
</dbReference>
<gene>
    <name evidence="8" type="ORF">EYZ11_004587</name>
</gene>
<keyword evidence="6" id="KW-0072">Autophagy</keyword>
<keyword evidence="9" id="KW-1185">Reference proteome</keyword>
<dbReference type="GO" id="GO:0061651">
    <property type="term" value="F:Atg12 conjugating enzyme activity"/>
    <property type="evidence" value="ECO:0007669"/>
    <property type="project" value="TreeGrafter"/>
</dbReference>
<keyword evidence="3" id="KW-0808">Transferase</keyword>
<dbReference type="AlphaFoldDB" id="A0A4S3JKN3"/>
<keyword evidence="4" id="KW-0833">Ubl conjugation pathway</keyword>
<accession>A0A4S3JKN3</accession>
<dbReference type="InterPro" id="IPR007135">
    <property type="entry name" value="Atg3/Atg10"/>
</dbReference>
<evidence type="ECO:0000256" key="4">
    <source>
        <dbReference type="ARBA" id="ARBA00022786"/>
    </source>
</evidence>
<dbReference type="STRING" id="1220188.A0A4S3JKN3"/>
<evidence type="ECO:0000256" key="1">
    <source>
        <dbReference type="ARBA" id="ARBA00005696"/>
    </source>
</evidence>
<evidence type="ECO:0000256" key="3">
    <source>
        <dbReference type="ARBA" id="ARBA00022679"/>
    </source>
</evidence>
<evidence type="ECO:0000256" key="7">
    <source>
        <dbReference type="ARBA" id="ARBA00029833"/>
    </source>
</evidence>
<sequence>MALPFLLDTSTSAFASASSLSVCPFLTREEFECACRAFLDRVHLLGLSAVGWSSIQLVHQVVVSLLSIYVFPAAVGQMEIPATGPILKLSRSIDNVDIHQYNATPAVDTTEPRLEASEDDPEALVLPVLYFMLRGSNLGPLGVDAVYHYLVADQHKKELQSVGVMGGISFGYHPLSETPTFFVHPCNTADAMRQIVGQQNITPEKYLIAWLGLIGNHLGLHLPKELLKLESKEQGNPKT</sequence>
<dbReference type="GO" id="GO:0015031">
    <property type="term" value="P:protein transport"/>
    <property type="evidence" value="ECO:0007669"/>
    <property type="project" value="UniProtKB-KW"/>
</dbReference>
<evidence type="ECO:0000313" key="9">
    <source>
        <dbReference type="Proteomes" id="UP000308092"/>
    </source>
</evidence>
<reference evidence="8 9" key="1">
    <citation type="submission" date="2019-03" db="EMBL/GenBank/DDBJ databases">
        <title>The genome sequence of a newly discovered highly antifungal drug resistant Aspergillus species, Aspergillus tanneri NIH 1004.</title>
        <authorList>
            <person name="Mounaud S."/>
            <person name="Singh I."/>
            <person name="Joardar V."/>
            <person name="Pakala S."/>
            <person name="Pakala S."/>
            <person name="Venepally P."/>
            <person name="Hoover J."/>
            <person name="Nierman W."/>
            <person name="Chung J."/>
            <person name="Losada L."/>
        </authorList>
    </citation>
    <scope>NUCLEOTIDE SEQUENCE [LARGE SCALE GENOMIC DNA]</scope>
    <source>
        <strain evidence="8 9">NIH1004</strain>
    </source>
</reference>
<evidence type="ECO:0000256" key="2">
    <source>
        <dbReference type="ARBA" id="ARBA00021099"/>
    </source>
</evidence>
<dbReference type="Pfam" id="PF03987">
    <property type="entry name" value="Autophagy_act_C"/>
    <property type="match status" value="1"/>
</dbReference>
<organism evidence="8 9">
    <name type="scientific">Aspergillus tanneri</name>
    <dbReference type="NCBI Taxonomy" id="1220188"/>
    <lineage>
        <taxon>Eukaryota</taxon>
        <taxon>Fungi</taxon>
        <taxon>Dikarya</taxon>
        <taxon>Ascomycota</taxon>
        <taxon>Pezizomycotina</taxon>
        <taxon>Eurotiomycetes</taxon>
        <taxon>Eurotiomycetidae</taxon>
        <taxon>Eurotiales</taxon>
        <taxon>Aspergillaceae</taxon>
        <taxon>Aspergillus</taxon>
        <taxon>Aspergillus subgen. Circumdati</taxon>
    </lineage>
</organism>
<protein>
    <recommendedName>
        <fullName evidence="2">Ubiquitin-like-conjugating enzyme ATG10</fullName>
    </recommendedName>
    <alternativeName>
        <fullName evidence="7">Autophagy-related protein 10</fullName>
    </alternativeName>
</protein>
<dbReference type="GO" id="GO:0000045">
    <property type="term" value="P:autophagosome assembly"/>
    <property type="evidence" value="ECO:0007669"/>
    <property type="project" value="TreeGrafter"/>
</dbReference>
<dbReference type="EMBL" id="SOSA01000135">
    <property type="protein sequence ID" value="THC95945.1"/>
    <property type="molecule type" value="Genomic_DNA"/>
</dbReference>
<dbReference type="GO" id="GO:0005829">
    <property type="term" value="C:cytosol"/>
    <property type="evidence" value="ECO:0007669"/>
    <property type="project" value="TreeGrafter"/>
</dbReference>
<name>A0A4S3JKN3_9EURO</name>
<proteinExistence type="inferred from homology"/>
<comment type="similarity">
    <text evidence="1">Belongs to the ATG10 family.</text>
</comment>
<dbReference type="PANTHER" id="PTHR14957:SF1">
    <property type="entry name" value="UBIQUITIN-LIKE-CONJUGATING ENZYME ATG10"/>
    <property type="match status" value="1"/>
</dbReference>
<dbReference type="Proteomes" id="UP000308092">
    <property type="component" value="Unassembled WGS sequence"/>
</dbReference>
<evidence type="ECO:0000313" key="8">
    <source>
        <dbReference type="EMBL" id="THC95945.1"/>
    </source>
</evidence>